<keyword evidence="1" id="KW-0472">Membrane</keyword>
<dbReference type="Pfam" id="PF04657">
    <property type="entry name" value="DMT_YdcZ"/>
    <property type="match status" value="1"/>
</dbReference>
<proteinExistence type="predicted"/>
<evidence type="ECO:0000256" key="1">
    <source>
        <dbReference type="SAM" id="Phobius"/>
    </source>
</evidence>
<feature type="transmembrane region" description="Helical" evidence="1">
    <location>
        <begin position="132"/>
        <end position="153"/>
    </location>
</feature>
<dbReference type="AlphaFoldDB" id="A0A8G2BF61"/>
<feature type="transmembrane region" description="Helical" evidence="1">
    <location>
        <begin position="75"/>
        <end position="94"/>
    </location>
</feature>
<organism evidence="2 3">
    <name type="scientific">Thalassobaculum litoreum DSM 18839</name>
    <dbReference type="NCBI Taxonomy" id="1123362"/>
    <lineage>
        <taxon>Bacteria</taxon>
        <taxon>Pseudomonadati</taxon>
        <taxon>Pseudomonadota</taxon>
        <taxon>Alphaproteobacteria</taxon>
        <taxon>Rhodospirillales</taxon>
        <taxon>Thalassobaculaceae</taxon>
        <taxon>Thalassobaculum</taxon>
    </lineage>
</organism>
<dbReference type="Proteomes" id="UP000198615">
    <property type="component" value="Unassembled WGS sequence"/>
</dbReference>
<sequence>MAAVPGAGTALLILLAVIGGALIAAQGPIFARLAGSVGGTLPAALLSFTIGTSALIGLILVAGAPFPKLADMRAAPVWVWAGGLIGAYQVMLSITAVPKIGVVAFLTAVIAGQLMAAIAYDQFGAFGLAVRALTVTKMVGIALLVGGLALIVWER</sequence>
<dbReference type="GO" id="GO:0005886">
    <property type="term" value="C:plasma membrane"/>
    <property type="evidence" value="ECO:0007669"/>
    <property type="project" value="TreeGrafter"/>
</dbReference>
<name>A0A8G2BF61_9PROT</name>
<gene>
    <name evidence="2" type="ORF">SAMN05660686_00960</name>
</gene>
<feature type="transmembrane region" description="Helical" evidence="1">
    <location>
        <begin position="100"/>
        <end position="120"/>
    </location>
</feature>
<protein>
    <submittedName>
        <fullName evidence="2">Transporter family-2 protein</fullName>
    </submittedName>
</protein>
<evidence type="ECO:0000313" key="3">
    <source>
        <dbReference type="Proteomes" id="UP000198615"/>
    </source>
</evidence>
<feature type="transmembrane region" description="Helical" evidence="1">
    <location>
        <begin position="41"/>
        <end position="63"/>
    </location>
</feature>
<keyword evidence="3" id="KW-1185">Reference proteome</keyword>
<dbReference type="OrthoDB" id="370053at2"/>
<reference evidence="2 3" key="1">
    <citation type="submission" date="2016-10" db="EMBL/GenBank/DDBJ databases">
        <authorList>
            <person name="Varghese N."/>
            <person name="Submissions S."/>
        </authorList>
    </citation>
    <scope>NUCLEOTIDE SEQUENCE [LARGE SCALE GENOMIC DNA]</scope>
    <source>
        <strain evidence="2 3">DSM 18839</strain>
    </source>
</reference>
<dbReference type="RefSeq" id="WP_028793757.1">
    <property type="nucleotide sequence ID" value="NZ_FNBW01000002.1"/>
</dbReference>
<dbReference type="EMBL" id="FNBW01000002">
    <property type="protein sequence ID" value="SDF30244.1"/>
    <property type="molecule type" value="Genomic_DNA"/>
</dbReference>
<accession>A0A8G2BF61</accession>
<dbReference type="InterPro" id="IPR006750">
    <property type="entry name" value="YdcZ"/>
</dbReference>
<keyword evidence="1" id="KW-0812">Transmembrane</keyword>
<keyword evidence="1" id="KW-1133">Transmembrane helix</keyword>
<dbReference type="PANTHER" id="PTHR34821">
    <property type="entry name" value="INNER MEMBRANE PROTEIN YDCZ"/>
    <property type="match status" value="1"/>
</dbReference>
<dbReference type="PANTHER" id="PTHR34821:SF2">
    <property type="entry name" value="INNER MEMBRANE PROTEIN YDCZ"/>
    <property type="match status" value="1"/>
</dbReference>
<comment type="caution">
    <text evidence="2">The sequence shown here is derived from an EMBL/GenBank/DDBJ whole genome shotgun (WGS) entry which is preliminary data.</text>
</comment>
<evidence type="ECO:0000313" key="2">
    <source>
        <dbReference type="EMBL" id="SDF30244.1"/>
    </source>
</evidence>